<feature type="transmembrane region" description="Helical" evidence="5">
    <location>
        <begin position="189"/>
        <end position="210"/>
    </location>
</feature>
<feature type="transmembrane region" description="Helical" evidence="5">
    <location>
        <begin position="93"/>
        <end position="112"/>
    </location>
</feature>
<dbReference type="Proteomes" id="UP000249248">
    <property type="component" value="Unassembled WGS sequence"/>
</dbReference>
<keyword evidence="2 5" id="KW-0812">Transmembrane</keyword>
<name>A0A2W1NCF3_9FLAO</name>
<feature type="transmembrane region" description="Helical" evidence="5">
    <location>
        <begin position="6"/>
        <end position="26"/>
    </location>
</feature>
<dbReference type="PANTHER" id="PTHR11040">
    <property type="entry name" value="ZINC/IRON TRANSPORTER"/>
    <property type="match status" value="1"/>
</dbReference>
<evidence type="ECO:0008006" key="8">
    <source>
        <dbReference type="Google" id="ProtNLM"/>
    </source>
</evidence>
<evidence type="ECO:0000256" key="3">
    <source>
        <dbReference type="ARBA" id="ARBA00022989"/>
    </source>
</evidence>
<dbReference type="GO" id="GO:0016020">
    <property type="term" value="C:membrane"/>
    <property type="evidence" value="ECO:0007669"/>
    <property type="project" value="UniProtKB-SubCell"/>
</dbReference>
<evidence type="ECO:0000256" key="1">
    <source>
        <dbReference type="ARBA" id="ARBA00004141"/>
    </source>
</evidence>
<dbReference type="InterPro" id="IPR003689">
    <property type="entry name" value="ZIP"/>
</dbReference>
<organism evidence="6 7">
    <name type="scientific">Putridiphycobacter roseus</name>
    <dbReference type="NCBI Taxonomy" id="2219161"/>
    <lineage>
        <taxon>Bacteria</taxon>
        <taxon>Pseudomonadati</taxon>
        <taxon>Bacteroidota</taxon>
        <taxon>Flavobacteriia</taxon>
        <taxon>Flavobacteriales</taxon>
        <taxon>Crocinitomicaceae</taxon>
        <taxon>Putridiphycobacter</taxon>
    </lineage>
</organism>
<reference evidence="6 7" key="1">
    <citation type="submission" date="2018-06" db="EMBL/GenBank/DDBJ databases">
        <title>The draft genome sequence of Crocinitomix sp. SM1701.</title>
        <authorList>
            <person name="Zhang X."/>
        </authorList>
    </citation>
    <scope>NUCLEOTIDE SEQUENCE [LARGE SCALE GENOMIC DNA]</scope>
    <source>
        <strain evidence="6 7">SM1701</strain>
    </source>
</reference>
<dbReference type="Pfam" id="PF02535">
    <property type="entry name" value="Zip"/>
    <property type="match status" value="1"/>
</dbReference>
<keyword evidence="3 5" id="KW-1133">Transmembrane helix</keyword>
<comment type="caution">
    <text evidence="6">The sequence shown here is derived from an EMBL/GenBank/DDBJ whole genome shotgun (WGS) entry which is preliminary data.</text>
</comment>
<feature type="transmembrane region" description="Helical" evidence="5">
    <location>
        <begin position="163"/>
        <end position="183"/>
    </location>
</feature>
<feature type="transmembrane region" description="Helical" evidence="5">
    <location>
        <begin position="64"/>
        <end position="81"/>
    </location>
</feature>
<dbReference type="PANTHER" id="PTHR11040:SF44">
    <property type="entry name" value="PROTEIN ZNTC-RELATED"/>
    <property type="match status" value="1"/>
</dbReference>
<evidence type="ECO:0000313" key="6">
    <source>
        <dbReference type="EMBL" id="PZE17045.1"/>
    </source>
</evidence>
<proteinExistence type="predicted"/>
<gene>
    <name evidence="6" type="ORF">DNU06_09865</name>
</gene>
<sequence>MSLDNIFQISILIGAVLIGGILVELLKKKSILSLLLSFSGGYLLTIIFTHILPETYSVVGNSTGYYILGGFLLQLLLEYFSQGAEHGHVHVHSKAAAFPFVILISLSLHSFIEAIPLVGNHVGHHHPHSDNLLWGIFLHKIPVAVALMTIFKTSQISRKKAWLGLLFFALTAPIGLFFGQYLSNNFQFNSHWVMAIAIGMFLHISTTIIFESSEGHKLNLFKFIAILLGFGLGIIVN</sequence>
<evidence type="ECO:0000256" key="4">
    <source>
        <dbReference type="ARBA" id="ARBA00023136"/>
    </source>
</evidence>
<feature type="transmembrane region" description="Helical" evidence="5">
    <location>
        <begin position="33"/>
        <end position="52"/>
    </location>
</feature>
<feature type="transmembrane region" description="Helical" evidence="5">
    <location>
        <begin position="219"/>
        <end position="236"/>
    </location>
</feature>
<accession>A0A2W1NCF3</accession>
<dbReference type="EMBL" id="QKSB01000005">
    <property type="protein sequence ID" value="PZE17045.1"/>
    <property type="molecule type" value="Genomic_DNA"/>
</dbReference>
<keyword evidence="7" id="KW-1185">Reference proteome</keyword>
<dbReference type="GO" id="GO:0005385">
    <property type="term" value="F:zinc ion transmembrane transporter activity"/>
    <property type="evidence" value="ECO:0007669"/>
    <property type="project" value="TreeGrafter"/>
</dbReference>
<feature type="transmembrane region" description="Helical" evidence="5">
    <location>
        <begin position="132"/>
        <end position="151"/>
    </location>
</feature>
<dbReference type="AlphaFoldDB" id="A0A2W1NCF3"/>
<comment type="subcellular location">
    <subcellularLocation>
        <location evidence="1">Membrane</location>
        <topology evidence="1">Multi-pass membrane protein</topology>
    </subcellularLocation>
</comment>
<keyword evidence="4 5" id="KW-0472">Membrane</keyword>
<evidence type="ECO:0000313" key="7">
    <source>
        <dbReference type="Proteomes" id="UP000249248"/>
    </source>
</evidence>
<protein>
    <recommendedName>
        <fullName evidence="8">ZIP family metal transporter</fullName>
    </recommendedName>
</protein>
<evidence type="ECO:0000256" key="2">
    <source>
        <dbReference type="ARBA" id="ARBA00022692"/>
    </source>
</evidence>
<evidence type="ECO:0000256" key="5">
    <source>
        <dbReference type="SAM" id="Phobius"/>
    </source>
</evidence>